<evidence type="ECO:0000313" key="4">
    <source>
        <dbReference type="Proteomes" id="UP000236370"/>
    </source>
</evidence>
<dbReference type="Proteomes" id="UP000236370">
    <property type="component" value="Unassembled WGS sequence"/>
</dbReference>
<dbReference type="SMR" id="A0A2J8QI85"/>
<dbReference type="AlphaFoldDB" id="A0A2J8QI85"/>
<dbReference type="EMBL" id="NBAG03000037">
    <property type="protein sequence ID" value="PNI95977.1"/>
    <property type="molecule type" value="Genomic_DNA"/>
</dbReference>
<gene>
    <name evidence="3" type="ORF">CK820_G0030298</name>
</gene>
<dbReference type="PROSITE" id="PS50157">
    <property type="entry name" value="ZINC_FINGER_C2H2_2"/>
    <property type="match status" value="1"/>
</dbReference>
<name>A0A2J8QI85_PANTR</name>
<feature type="domain" description="C2H2-type" evidence="2">
    <location>
        <begin position="104"/>
        <end position="131"/>
    </location>
</feature>
<dbReference type="InterPro" id="IPR013087">
    <property type="entry name" value="Znf_C2H2_type"/>
</dbReference>
<dbReference type="InterPro" id="IPR036236">
    <property type="entry name" value="Znf_C2H2_sf"/>
</dbReference>
<keyword evidence="1" id="KW-0862">Zinc</keyword>
<dbReference type="GO" id="GO:0008270">
    <property type="term" value="F:zinc ion binding"/>
    <property type="evidence" value="ECO:0007669"/>
    <property type="project" value="UniProtKB-KW"/>
</dbReference>
<feature type="non-terminal residue" evidence="3">
    <location>
        <position position="142"/>
    </location>
</feature>
<accession>A0A2J8QI85</accession>
<protein>
    <submittedName>
        <fullName evidence="3">ZNF461 isoform 7</fullName>
    </submittedName>
</protein>
<comment type="caution">
    <text evidence="3">The sequence shown here is derived from an EMBL/GenBank/DDBJ whole genome shotgun (WGS) entry which is preliminary data.</text>
</comment>
<evidence type="ECO:0000259" key="2">
    <source>
        <dbReference type="PROSITE" id="PS50157"/>
    </source>
</evidence>
<proteinExistence type="predicted"/>
<sequence length="142" mass="17160">MVVREETGRWCPDLASRDEPQKLSPKRDIYETELSQWVNMEEFKSHSPERSIFSAIWEGNCHFEQHQGQEEGYFRQLMINHENMPIFSQHTLLTQEFYDREKISECKKCRKIFSYHLFFSHHKRTHSKELSECKECTEIVNT</sequence>
<keyword evidence="1" id="KW-0479">Metal-binding</keyword>
<reference evidence="3 4" key="1">
    <citation type="submission" date="2017-12" db="EMBL/GenBank/DDBJ databases">
        <title>High-resolution comparative analysis of great ape genomes.</title>
        <authorList>
            <person name="Pollen A."/>
            <person name="Hastie A."/>
            <person name="Hormozdiari F."/>
            <person name="Dougherty M."/>
            <person name="Liu R."/>
            <person name="Chaisson M."/>
            <person name="Hoppe E."/>
            <person name="Hill C."/>
            <person name="Pang A."/>
            <person name="Hillier L."/>
            <person name="Baker C."/>
            <person name="Armstrong J."/>
            <person name="Shendure J."/>
            <person name="Paten B."/>
            <person name="Wilson R."/>
            <person name="Chao H."/>
            <person name="Schneider V."/>
            <person name="Ventura M."/>
            <person name="Kronenberg Z."/>
            <person name="Murali S."/>
            <person name="Gordon D."/>
            <person name="Cantsilieris S."/>
            <person name="Munson K."/>
            <person name="Nelson B."/>
            <person name="Raja A."/>
            <person name="Underwood J."/>
            <person name="Diekhans M."/>
            <person name="Fiddes I."/>
            <person name="Haussler D."/>
            <person name="Eichler E."/>
        </authorList>
    </citation>
    <scope>NUCLEOTIDE SEQUENCE [LARGE SCALE GENOMIC DNA]</scope>
    <source>
        <strain evidence="3">Yerkes chimp pedigree #C0471</strain>
    </source>
</reference>
<organism evidence="3 4">
    <name type="scientific">Pan troglodytes</name>
    <name type="common">Chimpanzee</name>
    <dbReference type="NCBI Taxonomy" id="9598"/>
    <lineage>
        <taxon>Eukaryota</taxon>
        <taxon>Metazoa</taxon>
        <taxon>Chordata</taxon>
        <taxon>Craniata</taxon>
        <taxon>Vertebrata</taxon>
        <taxon>Euteleostomi</taxon>
        <taxon>Mammalia</taxon>
        <taxon>Eutheria</taxon>
        <taxon>Euarchontoglires</taxon>
        <taxon>Primates</taxon>
        <taxon>Haplorrhini</taxon>
        <taxon>Catarrhini</taxon>
        <taxon>Hominidae</taxon>
        <taxon>Pan</taxon>
    </lineage>
</organism>
<keyword evidence="1" id="KW-0863">Zinc-finger</keyword>
<dbReference type="SUPFAM" id="SSF57667">
    <property type="entry name" value="beta-beta-alpha zinc fingers"/>
    <property type="match status" value="1"/>
</dbReference>
<dbReference type="PROSITE" id="PS00028">
    <property type="entry name" value="ZINC_FINGER_C2H2_1"/>
    <property type="match status" value="1"/>
</dbReference>
<evidence type="ECO:0000256" key="1">
    <source>
        <dbReference type="PROSITE-ProRule" id="PRU00042"/>
    </source>
</evidence>
<evidence type="ECO:0000313" key="3">
    <source>
        <dbReference type="EMBL" id="PNI95977.1"/>
    </source>
</evidence>